<evidence type="ECO:0000256" key="3">
    <source>
        <dbReference type="ARBA" id="ARBA00022452"/>
    </source>
</evidence>
<dbReference type="PANTHER" id="PTHR35093:SF8">
    <property type="entry name" value="OUTER MEMBRANE PROTEIN NMB0088-RELATED"/>
    <property type="match status" value="1"/>
</dbReference>
<evidence type="ECO:0008006" key="10">
    <source>
        <dbReference type="Google" id="ProtNLM"/>
    </source>
</evidence>
<name>A0A1V1NXL3_9BACT</name>
<dbReference type="GO" id="GO:0009279">
    <property type="term" value="C:cell outer membrane"/>
    <property type="evidence" value="ECO:0007669"/>
    <property type="project" value="UniProtKB-SubCell"/>
</dbReference>
<evidence type="ECO:0000256" key="5">
    <source>
        <dbReference type="ARBA" id="ARBA00022729"/>
    </source>
</evidence>
<evidence type="ECO:0000256" key="2">
    <source>
        <dbReference type="ARBA" id="ARBA00008163"/>
    </source>
</evidence>
<keyword evidence="4" id="KW-0812">Transmembrane</keyword>
<reference evidence="9" key="1">
    <citation type="submission" date="2012-11" db="EMBL/GenBank/DDBJ databases">
        <authorList>
            <person name="Lucero-Rivera Y.E."/>
            <person name="Tovar-Ramirez D."/>
        </authorList>
    </citation>
    <scope>NUCLEOTIDE SEQUENCE [LARGE SCALE GENOMIC DNA]</scope>
    <source>
        <strain evidence="9">Araruama</strain>
    </source>
</reference>
<protein>
    <recommendedName>
        <fullName evidence="10">Membrane protein involved in aromatic hydrocarbon degradation</fullName>
    </recommendedName>
</protein>
<comment type="similarity">
    <text evidence="2">Belongs to the OmpP1/FadL family.</text>
</comment>
<keyword evidence="6" id="KW-0472">Membrane</keyword>
<evidence type="ECO:0000313" key="8">
    <source>
        <dbReference type="EMBL" id="ETR67298.1"/>
    </source>
</evidence>
<dbReference type="GO" id="GO:0015483">
    <property type="term" value="F:long-chain fatty acid transporting porin activity"/>
    <property type="evidence" value="ECO:0007669"/>
    <property type="project" value="TreeGrafter"/>
</dbReference>
<dbReference type="PANTHER" id="PTHR35093">
    <property type="entry name" value="OUTER MEMBRANE PROTEIN NMB0088-RELATED"/>
    <property type="match status" value="1"/>
</dbReference>
<dbReference type="Gene3D" id="2.40.160.60">
    <property type="entry name" value="Outer membrane protein transport protein (OMPP1/FadL/TodX)"/>
    <property type="match status" value="1"/>
</dbReference>
<evidence type="ECO:0000313" key="9">
    <source>
        <dbReference type="Proteomes" id="UP000189670"/>
    </source>
</evidence>
<dbReference type="EMBL" id="ATBP01001452">
    <property type="protein sequence ID" value="ETR67298.1"/>
    <property type="molecule type" value="Genomic_DNA"/>
</dbReference>
<dbReference type="Pfam" id="PF03349">
    <property type="entry name" value="Toluene_X"/>
    <property type="match status" value="1"/>
</dbReference>
<organism evidence="8 9">
    <name type="scientific">Candidatus Magnetoglobus multicellularis str. Araruama</name>
    <dbReference type="NCBI Taxonomy" id="890399"/>
    <lineage>
        <taxon>Bacteria</taxon>
        <taxon>Pseudomonadati</taxon>
        <taxon>Thermodesulfobacteriota</taxon>
        <taxon>Desulfobacteria</taxon>
        <taxon>Desulfobacterales</taxon>
        <taxon>Desulfobacteraceae</taxon>
        <taxon>Candidatus Magnetoglobus</taxon>
    </lineage>
</organism>
<accession>A0A1V1NXL3</accession>
<gene>
    <name evidence="8" type="ORF">OMM_05207</name>
</gene>
<evidence type="ECO:0000256" key="4">
    <source>
        <dbReference type="ARBA" id="ARBA00022692"/>
    </source>
</evidence>
<evidence type="ECO:0000256" key="1">
    <source>
        <dbReference type="ARBA" id="ARBA00004571"/>
    </source>
</evidence>
<evidence type="ECO:0000256" key="6">
    <source>
        <dbReference type="ARBA" id="ARBA00023136"/>
    </source>
</evidence>
<comment type="subcellular location">
    <subcellularLocation>
        <location evidence="1">Cell outer membrane</location>
        <topology evidence="1">Multi-pass membrane protein</topology>
    </subcellularLocation>
</comment>
<proteinExistence type="inferred from homology"/>
<comment type="caution">
    <text evidence="8">The sequence shown here is derived from an EMBL/GenBank/DDBJ whole genome shotgun (WGS) entry which is preliminary data.</text>
</comment>
<dbReference type="Proteomes" id="UP000189670">
    <property type="component" value="Unassembled WGS sequence"/>
</dbReference>
<dbReference type="AlphaFoldDB" id="A0A1V1NXL3"/>
<keyword evidence="3" id="KW-1134">Transmembrane beta strand</keyword>
<keyword evidence="7" id="KW-0998">Cell outer membrane</keyword>
<sequence>MGGAFIGIADDATAADWNPAGLTDLDRAEISMVVTFVHRIENNIFNVSPESNGPQTVSHFCSNYFSIASPFLMGETKMVFSLNYQKRYDFNKKWNFILQHTNQKHHVDYQSEGSLSALGFAYSVKILENLSLGITFNIWDNDISPNKWQQKSFKQGSGMDGENFFIDEILKTDTYIFKGYSWNSGLMWKDINNSGYSLGLVVKVPFKGQLNRYTHTVSKTYYPELPPYYDSINTPQSYECDESLYMPMSIGLGISYKYSDKFTVSFDIYRTNWNDFILKDLNGNERSPITGESIETSTINASNQFRVGMEYIMLESAKYALPFCFGLFYDPAPAENSPDNFWGITIGTGFIEKQLFTFDIAYQFRFGKNIGDSILDHLGFSQSIYEHILYSSVILYF</sequence>
<dbReference type="SUPFAM" id="SSF56935">
    <property type="entry name" value="Porins"/>
    <property type="match status" value="1"/>
</dbReference>
<dbReference type="InterPro" id="IPR005017">
    <property type="entry name" value="OMPP1/FadL/TodX"/>
</dbReference>
<evidence type="ECO:0000256" key="7">
    <source>
        <dbReference type="ARBA" id="ARBA00023237"/>
    </source>
</evidence>
<keyword evidence="5" id="KW-0732">Signal</keyword>